<dbReference type="Proteomes" id="UP000886501">
    <property type="component" value="Unassembled WGS sequence"/>
</dbReference>
<name>A0ACB6Z4Z6_THEGA</name>
<protein>
    <submittedName>
        <fullName evidence="1">Uncharacterized protein</fullName>
    </submittedName>
</protein>
<organism evidence="1 2">
    <name type="scientific">Thelephora ganbajun</name>
    <name type="common">Ganba fungus</name>
    <dbReference type="NCBI Taxonomy" id="370292"/>
    <lineage>
        <taxon>Eukaryota</taxon>
        <taxon>Fungi</taxon>
        <taxon>Dikarya</taxon>
        <taxon>Basidiomycota</taxon>
        <taxon>Agaricomycotina</taxon>
        <taxon>Agaricomycetes</taxon>
        <taxon>Thelephorales</taxon>
        <taxon>Thelephoraceae</taxon>
        <taxon>Thelephora</taxon>
    </lineage>
</organism>
<evidence type="ECO:0000313" key="2">
    <source>
        <dbReference type="Proteomes" id="UP000886501"/>
    </source>
</evidence>
<sequence length="246" mass="27809">MIGSALSLDYAGFEEVPQPSEPDIPQTSKPTRLSTGWRLDPPSNPSRTSTTVIPVSRTEFNAMPSEKGKVRTINDLHPEILFAIFDFATAPPDPTIHNFNRVVSLTHVSPRWMKILLDNGRIWSNVHIRGQDLDMLDTQIKRCRLAPLLVSVKVLPLSTINSDHQTNIQAATKLIRERRDQVTRLEVHMDCTTFQQQLGFEWINLKEFVWVDECPSGSRIHGASYVDPPNGRLPRLKNLSIQKGVN</sequence>
<evidence type="ECO:0000313" key="1">
    <source>
        <dbReference type="EMBL" id="KAF9644637.1"/>
    </source>
</evidence>
<reference evidence="1" key="1">
    <citation type="submission" date="2019-10" db="EMBL/GenBank/DDBJ databases">
        <authorList>
            <consortium name="DOE Joint Genome Institute"/>
            <person name="Kuo A."/>
            <person name="Miyauchi S."/>
            <person name="Kiss E."/>
            <person name="Drula E."/>
            <person name="Kohler A."/>
            <person name="Sanchez-Garcia M."/>
            <person name="Andreopoulos B."/>
            <person name="Barry K.W."/>
            <person name="Bonito G."/>
            <person name="Buee M."/>
            <person name="Carver A."/>
            <person name="Chen C."/>
            <person name="Cichocki N."/>
            <person name="Clum A."/>
            <person name="Culley D."/>
            <person name="Crous P.W."/>
            <person name="Fauchery L."/>
            <person name="Girlanda M."/>
            <person name="Hayes R."/>
            <person name="Keri Z."/>
            <person name="Labutti K."/>
            <person name="Lipzen A."/>
            <person name="Lombard V."/>
            <person name="Magnuson J."/>
            <person name="Maillard F."/>
            <person name="Morin E."/>
            <person name="Murat C."/>
            <person name="Nolan M."/>
            <person name="Ohm R."/>
            <person name="Pangilinan J."/>
            <person name="Pereira M."/>
            <person name="Perotto S."/>
            <person name="Peter M."/>
            <person name="Riley R."/>
            <person name="Sitrit Y."/>
            <person name="Stielow B."/>
            <person name="Szollosi G."/>
            <person name="Zifcakova L."/>
            <person name="Stursova M."/>
            <person name="Spatafora J.W."/>
            <person name="Tedersoo L."/>
            <person name="Vaario L.-M."/>
            <person name="Yamada A."/>
            <person name="Yan M."/>
            <person name="Wang P."/>
            <person name="Xu J."/>
            <person name="Bruns T."/>
            <person name="Baldrian P."/>
            <person name="Vilgalys R."/>
            <person name="Henrissat B."/>
            <person name="Grigoriev I.V."/>
            <person name="Hibbett D."/>
            <person name="Nagy L.G."/>
            <person name="Martin F.M."/>
        </authorList>
    </citation>
    <scope>NUCLEOTIDE SEQUENCE</scope>
    <source>
        <strain evidence="1">P2</strain>
    </source>
</reference>
<comment type="caution">
    <text evidence="1">The sequence shown here is derived from an EMBL/GenBank/DDBJ whole genome shotgun (WGS) entry which is preliminary data.</text>
</comment>
<reference evidence="1" key="2">
    <citation type="journal article" date="2020" name="Nat. Commun.">
        <title>Large-scale genome sequencing of mycorrhizal fungi provides insights into the early evolution of symbiotic traits.</title>
        <authorList>
            <person name="Miyauchi S."/>
            <person name="Kiss E."/>
            <person name="Kuo A."/>
            <person name="Drula E."/>
            <person name="Kohler A."/>
            <person name="Sanchez-Garcia M."/>
            <person name="Morin E."/>
            <person name="Andreopoulos B."/>
            <person name="Barry K.W."/>
            <person name="Bonito G."/>
            <person name="Buee M."/>
            <person name="Carver A."/>
            <person name="Chen C."/>
            <person name="Cichocki N."/>
            <person name="Clum A."/>
            <person name="Culley D."/>
            <person name="Crous P.W."/>
            <person name="Fauchery L."/>
            <person name="Girlanda M."/>
            <person name="Hayes R.D."/>
            <person name="Keri Z."/>
            <person name="LaButti K."/>
            <person name="Lipzen A."/>
            <person name="Lombard V."/>
            <person name="Magnuson J."/>
            <person name="Maillard F."/>
            <person name="Murat C."/>
            <person name="Nolan M."/>
            <person name="Ohm R.A."/>
            <person name="Pangilinan J."/>
            <person name="Pereira M.F."/>
            <person name="Perotto S."/>
            <person name="Peter M."/>
            <person name="Pfister S."/>
            <person name="Riley R."/>
            <person name="Sitrit Y."/>
            <person name="Stielow J.B."/>
            <person name="Szollosi G."/>
            <person name="Zifcakova L."/>
            <person name="Stursova M."/>
            <person name="Spatafora J.W."/>
            <person name="Tedersoo L."/>
            <person name="Vaario L.M."/>
            <person name="Yamada A."/>
            <person name="Yan M."/>
            <person name="Wang P."/>
            <person name="Xu J."/>
            <person name="Bruns T."/>
            <person name="Baldrian P."/>
            <person name="Vilgalys R."/>
            <person name="Dunand C."/>
            <person name="Henrissat B."/>
            <person name="Grigoriev I.V."/>
            <person name="Hibbett D."/>
            <person name="Nagy L.G."/>
            <person name="Martin F.M."/>
        </authorList>
    </citation>
    <scope>NUCLEOTIDE SEQUENCE</scope>
    <source>
        <strain evidence="1">P2</strain>
    </source>
</reference>
<dbReference type="EMBL" id="MU118127">
    <property type="protein sequence ID" value="KAF9644637.1"/>
    <property type="molecule type" value="Genomic_DNA"/>
</dbReference>
<proteinExistence type="predicted"/>
<accession>A0ACB6Z4Z6</accession>
<keyword evidence="2" id="KW-1185">Reference proteome</keyword>
<gene>
    <name evidence="1" type="ORF">BDM02DRAFT_888015</name>
</gene>